<gene>
    <name evidence="1" type="ORF">DSM3645_30151</name>
</gene>
<sequence length="62" mass="7046">MNEKNSDELRDLAVQVERKNPIATFAPSAFIQGRIGMCGEFVQRKWTKLNSLTIQVNPRAVK</sequence>
<evidence type="ECO:0000313" key="1">
    <source>
        <dbReference type="EMBL" id="EAQ78850.1"/>
    </source>
</evidence>
<name>A3ZXA2_9BACT</name>
<dbReference type="STRING" id="314230.DSM3645_30151"/>
<dbReference type="Proteomes" id="UP000004358">
    <property type="component" value="Unassembled WGS sequence"/>
</dbReference>
<reference evidence="1 2" key="1">
    <citation type="submission" date="2006-02" db="EMBL/GenBank/DDBJ databases">
        <authorList>
            <person name="Amann R."/>
            <person name="Ferriera S."/>
            <person name="Johnson J."/>
            <person name="Kravitz S."/>
            <person name="Halpern A."/>
            <person name="Remington K."/>
            <person name="Beeson K."/>
            <person name="Tran B."/>
            <person name="Rogers Y.-H."/>
            <person name="Friedman R."/>
            <person name="Venter J.C."/>
        </authorList>
    </citation>
    <scope>NUCLEOTIDE SEQUENCE [LARGE SCALE GENOMIC DNA]</scope>
    <source>
        <strain evidence="1 2">DSM 3645</strain>
    </source>
</reference>
<organism evidence="1 2">
    <name type="scientific">Blastopirellula marina DSM 3645</name>
    <dbReference type="NCBI Taxonomy" id="314230"/>
    <lineage>
        <taxon>Bacteria</taxon>
        <taxon>Pseudomonadati</taxon>
        <taxon>Planctomycetota</taxon>
        <taxon>Planctomycetia</taxon>
        <taxon>Pirellulales</taxon>
        <taxon>Pirellulaceae</taxon>
        <taxon>Blastopirellula</taxon>
    </lineage>
</organism>
<accession>A3ZXA2</accession>
<dbReference type="AlphaFoldDB" id="A3ZXA2"/>
<proteinExistence type="predicted"/>
<dbReference type="HOGENOM" id="CLU_2895032_0_0_0"/>
<dbReference type="EMBL" id="AANZ01000018">
    <property type="protein sequence ID" value="EAQ78850.1"/>
    <property type="molecule type" value="Genomic_DNA"/>
</dbReference>
<comment type="caution">
    <text evidence="1">The sequence shown here is derived from an EMBL/GenBank/DDBJ whole genome shotgun (WGS) entry which is preliminary data.</text>
</comment>
<evidence type="ECO:0000313" key="2">
    <source>
        <dbReference type="Proteomes" id="UP000004358"/>
    </source>
</evidence>
<protein>
    <submittedName>
        <fullName evidence="1">Uncharacterized protein</fullName>
    </submittedName>
</protein>